<protein>
    <submittedName>
        <fullName evidence="1">Head-tail adaptor protein</fullName>
    </submittedName>
</protein>
<reference evidence="2" key="1">
    <citation type="journal article" date="2019" name="Int. J. Syst. Evol. Microbiol.">
        <title>The Global Catalogue of Microorganisms (GCM) 10K type strain sequencing project: providing services to taxonomists for standard genome sequencing and annotation.</title>
        <authorList>
            <consortium name="The Broad Institute Genomics Platform"/>
            <consortium name="The Broad Institute Genome Sequencing Center for Infectious Disease"/>
            <person name="Wu L."/>
            <person name="Ma J."/>
        </authorList>
    </citation>
    <scope>NUCLEOTIDE SEQUENCE [LARGE SCALE GENOMIC DNA]</scope>
    <source>
        <strain evidence="2">CGMCC 4.7393</strain>
    </source>
</reference>
<evidence type="ECO:0000313" key="1">
    <source>
        <dbReference type="EMBL" id="MFC6998069.1"/>
    </source>
</evidence>
<dbReference type="Pfam" id="PF05521">
    <property type="entry name" value="Phage_HCP"/>
    <property type="match status" value="1"/>
</dbReference>
<accession>A0ABW2DN26</accession>
<evidence type="ECO:0000313" key="2">
    <source>
        <dbReference type="Proteomes" id="UP001596405"/>
    </source>
</evidence>
<dbReference type="InterPro" id="IPR008767">
    <property type="entry name" value="Phage_SPP1_head-tail_adaptor"/>
</dbReference>
<dbReference type="EMBL" id="JBHSYQ010000004">
    <property type="protein sequence ID" value="MFC6998069.1"/>
    <property type="molecule type" value="Genomic_DNA"/>
</dbReference>
<proteinExistence type="predicted"/>
<organism evidence="1 2">
    <name type="scientific">Rufibacter roseus</name>
    <dbReference type="NCBI Taxonomy" id="1567108"/>
    <lineage>
        <taxon>Bacteria</taxon>
        <taxon>Pseudomonadati</taxon>
        <taxon>Bacteroidota</taxon>
        <taxon>Cytophagia</taxon>
        <taxon>Cytophagales</taxon>
        <taxon>Hymenobacteraceae</taxon>
        <taxon>Rufibacter</taxon>
    </lineage>
</organism>
<comment type="caution">
    <text evidence="1">The sequence shown here is derived from an EMBL/GenBank/DDBJ whole genome shotgun (WGS) entry which is preliminary data.</text>
</comment>
<dbReference type="Gene3D" id="2.40.10.270">
    <property type="entry name" value="Bacteriophage SPP1 head-tail adaptor protein"/>
    <property type="match status" value="1"/>
</dbReference>
<name>A0ABW2DN26_9BACT</name>
<dbReference type="RefSeq" id="WP_066621682.1">
    <property type="nucleotide sequence ID" value="NZ_JBHSYQ010000004.1"/>
</dbReference>
<dbReference type="InterPro" id="IPR038666">
    <property type="entry name" value="SSP1_head-tail_sf"/>
</dbReference>
<keyword evidence="2" id="KW-1185">Reference proteome</keyword>
<sequence>MRTGEHRHRIGIYRDTVTVAGNGNTEGVRELVIEMWAKVTPLTGSRALNAGQILNGKPFEVEVRNPAPLEITEKMLVVWNGMTITIHSVVEKDARGEVLLITGAVVK</sequence>
<dbReference type="Proteomes" id="UP001596405">
    <property type="component" value="Unassembled WGS sequence"/>
</dbReference>
<gene>
    <name evidence="1" type="ORF">ACFQHR_10565</name>
</gene>